<reference evidence="1" key="1">
    <citation type="submission" date="2019-10" db="EMBL/GenBank/DDBJ databases">
        <title>Extensively Drug-Resistant Pseudomonas aeruginosa ST664 clone carrying KPC-2-encoding megaplasmid in a burn clinic.</title>
        <authorList>
            <person name="Li Z."/>
            <person name="Cai Z."/>
            <person name="Cai Z."/>
            <person name="Zhang Y."/>
            <person name="Fu T."/>
            <person name="Jin Y."/>
            <person name="Cheng Z."/>
            <person name="Jin S."/>
            <person name="Wu W."/>
            <person name="Yang L."/>
            <person name="Bai F."/>
        </authorList>
    </citation>
    <scope>NUCLEOTIDE SEQUENCE</scope>
    <source>
        <strain evidence="1">NK546</strain>
        <plasmid evidence="1">pNK546b</plasmid>
    </source>
</reference>
<organism evidence="1">
    <name type="scientific">Pseudomonas aeruginosa</name>
    <dbReference type="NCBI Taxonomy" id="287"/>
    <lineage>
        <taxon>Bacteria</taxon>
        <taxon>Pseudomonadati</taxon>
        <taxon>Pseudomonadota</taxon>
        <taxon>Gammaproteobacteria</taxon>
        <taxon>Pseudomonadales</taxon>
        <taxon>Pseudomonadaceae</taxon>
        <taxon>Pseudomonas</taxon>
    </lineage>
</organism>
<keyword evidence="1" id="KW-0614">Plasmid</keyword>
<evidence type="ECO:0000313" key="1">
    <source>
        <dbReference type="EMBL" id="QHU24494.1"/>
    </source>
</evidence>
<dbReference type="EMBL" id="MN583270">
    <property type="protein sequence ID" value="QHU24494.1"/>
    <property type="molecule type" value="Genomic_DNA"/>
</dbReference>
<geneLocation type="plasmid" evidence="1">
    <name>pNK546b</name>
</geneLocation>
<accession>A0A6C0L6I1</accession>
<protein>
    <submittedName>
        <fullName evidence="1">Uncharacterized protein</fullName>
    </submittedName>
</protein>
<proteinExistence type="predicted"/>
<name>A0A6C0L6I1_PSEAI</name>
<sequence length="94" mass="10604">MATIPRKYIRTEPPALLTEPLAVHLDRSTLVQLNDYRQAQHAWLGCIGDAAERNRRHKVMEGFGALLALDITNQVALQLGESPNWAADEQENRK</sequence>
<dbReference type="RefSeq" id="WP_044265814.1">
    <property type="nucleotide sequence ID" value="NZ_CP081478.1"/>
</dbReference>
<dbReference type="AlphaFoldDB" id="A0A6C0L6I1"/>